<dbReference type="AlphaFoldDB" id="F8X3U9"/>
<dbReference type="InterPro" id="IPR009057">
    <property type="entry name" value="Homeodomain-like_sf"/>
</dbReference>
<dbReference type="EMBL" id="ADLW01000016">
    <property type="protein sequence ID" value="EGK05238.1"/>
    <property type="molecule type" value="Genomic_DNA"/>
</dbReference>
<keyword evidence="2" id="KW-0238">DNA-binding</keyword>
<comment type="caution">
    <text evidence="6">The sequence shown here is derived from an EMBL/GenBank/DDBJ whole genome shotgun (WGS) entry which is preliminary data.</text>
</comment>
<dbReference type="PROSITE" id="PS01124">
    <property type="entry name" value="HTH_ARAC_FAMILY_2"/>
    <property type="match status" value="1"/>
</dbReference>
<keyword evidence="7" id="KW-1185">Reference proteome</keyword>
<sequence length="453" mass="53090">MSHCFLQVNGKLKYSSKYKRIISYILILVLVVIGHYFLMQISLESFRYTRRSIMSMLCILCLGGVMMLMIRTNGGRARILFAFLMFMVGLTNLLSLINGLITGYVGVVEYKFMSIPMLIYGAIYAYIFLLYPIESFRPGWLTLRRALLLFLPIIVVVGVYLFVSRIQNVPMPVPAINNWIFLIHNFWNFNVWFGLLILAYPILGLTIMLRYQNKYKEWCENNYASIEDMDVKWLSDYIFSNFVITLSCGIIVFSNDVRSILMHNIIFLFFFLYGFYRVLLRKSPYPEGYFKESLDEAKLGAREAMELDEECKCKDIQIDISENDLSTKLLFVNKLPEYMCKLELWMQTEKPYLRKDFKLTDAMAILPLNRSYLSRLFNEGYGESFYQFVMRYRIAESKNLLLSRPDLNITSIADLSGFSSLSVFGRAFTRETNCSPMQWRNKEMAEKYNEPSF</sequence>
<keyword evidence="4" id="KW-0472">Membrane</keyword>
<feature type="transmembrane region" description="Helical" evidence="4">
    <location>
        <begin position="260"/>
        <end position="280"/>
    </location>
</feature>
<evidence type="ECO:0000256" key="3">
    <source>
        <dbReference type="ARBA" id="ARBA00023163"/>
    </source>
</evidence>
<keyword evidence="4" id="KW-0812">Transmembrane</keyword>
<evidence type="ECO:0000256" key="2">
    <source>
        <dbReference type="ARBA" id="ARBA00023125"/>
    </source>
</evidence>
<dbReference type="OrthoDB" id="1046740at2"/>
<feature type="transmembrane region" description="Helical" evidence="4">
    <location>
        <begin position="21"/>
        <end position="41"/>
    </location>
</feature>
<dbReference type="PANTHER" id="PTHR43280">
    <property type="entry name" value="ARAC-FAMILY TRANSCRIPTIONAL REGULATOR"/>
    <property type="match status" value="1"/>
</dbReference>
<dbReference type="SUPFAM" id="SSF46689">
    <property type="entry name" value="Homeodomain-like"/>
    <property type="match status" value="1"/>
</dbReference>
<feature type="transmembrane region" description="Helical" evidence="4">
    <location>
        <begin position="233"/>
        <end position="254"/>
    </location>
</feature>
<evidence type="ECO:0000256" key="4">
    <source>
        <dbReference type="SAM" id="Phobius"/>
    </source>
</evidence>
<feature type="transmembrane region" description="Helical" evidence="4">
    <location>
        <begin position="145"/>
        <end position="163"/>
    </location>
</feature>
<organism evidence="6 7">
    <name type="scientific">Dysgonomonas mossii DSM 22836</name>
    <dbReference type="NCBI Taxonomy" id="742767"/>
    <lineage>
        <taxon>Bacteria</taxon>
        <taxon>Pseudomonadati</taxon>
        <taxon>Bacteroidota</taxon>
        <taxon>Bacteroidia</taxon>
        <taxon>Bacteroidales</taxon>
        <taxon>Dysgonomonadaceae</taxon>
        <taxon>Dysgonomonas</taxon>
    </lineage>
</organism>
<dbReference type="STRING" id="742767.HMPREF9456_02908"/>
<evidence type="ECO:0000256" key="1">
    <source>
        <dbReference type="ARBA" id="ARBA00023015"/>
    </source>
</evidence>
<dbReference type="InterPro" id="IPR018060">
    <property type="entry name" value="HTH_AraC"/>
</dbReference>
<dbReference type="InterPro" id="IPR018062">
    <property type="entry name" value="HTH_AraC-typ_CS"/>
</dbReference>
<evidence type="ECO:0000259" key="5">
    <source>
        <dbReference type="PROSITE" id="PS01124"/>
    </source>
</evidence>
<keyword evidence="1" id="KW-0805">Transcription regulation</keyword>
<reference evidence="6 7" key="1">
    <citation type="submission" date="2011-04" db="EMBL/GenBank/DDBJ databases">
        <title>The Genome Sequence of Dysgonomonas mossii DSM 22836.</title>
        <authorList>
            <consortium name="The Broad Institute Genome Sequencing Platform"/>
            <person name="Earl A."/>
            <person name="Ward D."/>
            <person name="Feldgarden M."/>
            <person name="Gevers D."/>
            <person name="Pudlo N."/>
            <person name="Martens E."/>
            <person name="Allen-Vercoe E."/>
            <person name="Young S.K."/>
            <person name="Zeng Q."/>
            <person name="Gargeya S."/>
            <person name="Fitzgerald M."/>
            <person name="Haas B."/>
            <person name="Abouelleil A."/>
            <person name="Alvarado L."/>
            <person name="Arachchi H.M."/>
            <person name="Berlin A."/>
            <person name="Brown A."/>
            <person name="Chapman S.B."/>
            <person name="Chen Z."/>
            <person name="Dunbar C."/>
            <person name="Freedman E."/>
            <person name="Gearin G."/>
            <person name="Gellesch M."/>
            <person name="Goldberg J."/>
            <person name="Griggs A."/>
            <person name="Gujja S."/>
            <person name="Heiman D."/>
            <person name="Howarth C."/>
            <person name="Larson L."/>
            <person name="Lui A."/>
            <person name="MacDonald P.J.P."/>
            <person name="Mehta T."/>
            <person name="Montmayeur A."/>
            <person name="Murphy C."/>
            <person name="Neiman D."/>
            <person name="Pearson M."/>
            <person name="Priest M."/>
            <person name="Roberts A."/>
            <person name="Saif S."/>
            <person name="Shea T."/>
            <person name="Shenoy N."/>
            <person name="Sisk P."/>
            <person name="Stolte C."/>
            <person name="Sykes S."/>
            <person name="Yandava C."/>
            <person name="Wortman J."/>
            <person name="Nusbaum C."/>
            <person name="Birren B."/>
        </authorList>
    </citation>
    <scope>NUCLEOTIDE SEQUENCE [LARGE SCALE GENOMIC DNA]</scope>
    <source>
        <strain evidence="6 7">DSM 22836</strain>
    </source>
</reference>
<feature type="domain" description="HTH araC/xylS-type" evidence="5">
    <location>
        <begin position="353"/>
        <end position="442"/>
    </location>
</feature>
<dbReference type="GO" id="GO:0043565">
    <property type="term" value="F:sequence-specific DNA binding"/>
    <property type="evidence" value="ECO:0007669"/>
    <property type="project" value="InterPro"/>
</dbReference>
<dbReference type="Proteomes" id="UP000006420">
    <property type="component" value="Unassembled WGS sequence"/>
</dbReference>
<dbReference type="PANTHER" id="PTHR43280:SF2">
    <property type="entry name" value="HTH-TYPE TRANSCRIPTIONAL REGULATOR EXSA"/>
    <property type="match status" value="1"/>
</dbReference>
<gene>
    <name evidence="6" type="ORF">HMPREF9456_02908</name>
</gene>
<dbReference type="GO" id="GO:0003700">
    <property type="term" value="F:DNA-binding transcription factor activity"/>
    <property type="evidence" value="ECO:0007669"/>
    <property type="project" value="InterPro"/>
</dbReference>
<dbReference type="HOGENOM" id="CLU_041408_0_0_10"/>
<dbReference type="Pfam" id="PF12833">
    <property type="entry name" value="HTH_18"/>
    <property type="match status" value="1"/>
</dbReference>
<dbReference type="SMART" id="SM00342">
    <property type="entry name" value="HTH_ARAC"/>
    <property type="match status" value="1"/>
</dbReference>
<keyword evidence="3" id="KW-0804">Transcription</keyword>
<proteinExistence type="predicted"/>
<dbReference type="GeneID" id="78083520"/>
<feature type="transmembrane region" description="Helical" evidence="4">
    <location>
        <begin position="113"/>
        <end position="133"/>
    </location>
</feature>
<feature type="transmembrane region" description="Helical" evidence="4">
    <location>
        <begin position="79"/>
        <end position="101"/>
    </location>
</feature>
<name>F8X3U9_9BACT</name>
<accession>F8X3U9</accession>
<dbReference type="PROSITE" id="PS00041">
    <property type="entry name" value="HTH_ARAC_FAMILY_1"/>
    <property type="match status" value="1"/>
</dbReference>
<dbReference type="eggNOG" id="COG4977">
    <property type="taxonomic scope" value="Bacteria"/>
</dbReference>
<dbReference type="RefSeq" id="WP_006844272.1">
    <property type="nucleotide sequence ID" value="NZ_AQWJ01000008.1"/>
</dbReference>
<evidence type="ECO:0000313" key="6">
    <source>
        <dbReference type="EMBL" id="EGK05238.1"/>
    </source>
</evidence>
<feature type="transmembrane region" description="Helical" evidence="4">
    <location>
        <begin position="53"/>
        <end position="70"/>
    </location>
</feature>
<feature type="transmembrane region" description="Helical" evidence="4">
    <location>
        <begin position="191"/>
        <end position="212"/>
    </location>
</feature>
<evidence type="ECO:0000313" key="7">
    <source>
        <dbReference type="Proteomes" id="UP000006420"/>
    </source>
</evidence>
<keyword evidence="4" id="KW-1133">Transmembrane helix</keyword>
<dbReference type="Gene3D" id="1.10.10.60">
    <property type="entry name" value="Homeodomain-like"/>
    <property type="match status" value="2"/>
</dbReference>
<protein>
    <recommendedName>
        <fullName evidence="5">HTH araC/xylS-type domain-containing protein</fullName>
    </recommendedName>
</protein>